<name>W1PMV2_AMBTC</name>
<dbReference type="EMBL" id="KI392710">
    <property type="protein sequence ID" value="ERN11347.1"/>
    <property type="molecule type" value="Genomic_DNA"/>
</dbReference>
<feature type="region of interest" description="Disordered" evidence="7">
    <location>
        <begin position="607"/>
        <end position="644"/>
    </location>
</feature>
<dbReference type="STRING" id="13333.W1PMV2"/>
<protein>
    <recommendedName>
        <fullName evidence="8">Protein kinase domain-containing protein</fullName>
    </recommendedName>
</protein>
<evidence type="ECO:0000256" key="2">
    <source>
        <dbReference type="ARBA" id="ARBA00022614"/>
    </source>
</evidence>
<dbReference type="Proteomes" id="UP000017836">
    <property type="component" value="Unassembled WGS sequence"/>
</dbReference>
<dbReference type="InterPro" id="IPR046959">
    <property type="entry name" value="PRK1-6/SRF4-like"/>
</dbReference>
<evidence type="ECO:0000256" key="3">
    <source>
        <dbReference type="ARBA" id="ARBA00022692"/>
    </source>
</evidence>
<evidence type="ECO:0000259" key="8">
    <source>
        <dbReference type="PROSITE" id="PS50011"/>
    </source>
</evidence>
<feature type="domain" description="Protein kinase" evidence="8">
    <location>
        <begin position="333"/>
        <end position="608"/>
    </location>
</feature>
<dbReference type="InterPro" id="IPR013210">
    <property type="entry name" value="LRR_N_plant-typ"/>
</dbReference>
<dbReference type="HOGENOM" id="CLU_000288_92_6_1"/>
<dbReference type="Gramene" id="ERN11347">
    <property type="protein sequence ID" value="ERN11347"/>
    <property type="gene ID" value="AMTR_s00024p00252010"/>
</dbReference>
<reference evidence="10" key="1">
    <citation type="journal article" date="2013" name="Science">
        <title>The Amborella genome and the evolution of flowering plants.</title>
        <authorList>
            <consortium name="Amborella Genome Project"/>
        </authorList>
    </citation>
    <scope>NUCLEOTIDE SEQUENCE [LARGE SCALE GENOMIC DNA]</scope>
</reference>
<evidence type="ECO:0000256" key="4">
    <source>
        <dbReference type="ARBA" id="ARBA00022737"/>
    </source>
</evidence>
<dbReference type="Pfam" id="PF00069">
    <property type="entry name" value="Pkinase"/>
    <property type="match status" value="1"/>
</dbReference>
<evidence type="ECO:0000256" key="6">
    <source>
        <dbReference type="ARBA" id="ARBA00023136"/>
    </source>
</evidence>
<evidence type="ECO:0000256" key="1">
    <source>
        <dbReference type="ARBA" id="ARBA00004370"/>
    </source>
</evidence>
<dbReference type="Gene3D" id="1.10.510.10">
    <property type="entry name" value="Transferase(Phosphotransferase) domain 1"/>
    <property type="match status" value="1"/>
</dbReference>
<dbReference type="AlphaFoldDB" id="W1PMV2"/>
<gene>
    <name evidence="9" type="ORF">AMTR_s00024p00252010</name>
</gene>
<evidence type="ECO:0000313" key="9">
    <source>
        <dbReference type="EMBL" id="ERN11347.1"/>
    </source>
</evidence>
<sequence>MAAALLFRQKNGIFRHISSLFFLSLLFSGALSLSEAEALLKFKKSIEDPLGALSSWAPNSSDPCSRNGTWVGVVCYSGIVSGIRLGNLSLAGEIDVSALAGLHGLRSVSLVRNLLSGPMPAFDKLGALKSLYLSRNQFTGEIRTAFFSNMNSLKKVWLDGNEFSGEIPTSLGSLNHLLELHLEGNQFSGTIPTMNQTGLKSFNVSENLLQGQVPANLAKFGMGAFAGNVKLCGGPLDEVCAEMESEAAESSDLGHQRTMMVVVGLALLIVMVGVIALRRVSKGQPGHIPRGMESLGGKERKAEPRAAAPPGGGASLVFVNGEKEAFRMTDLMKAAAEILGTGSFGSSYKAVMGTGKVVVVKRLREMEGAGQDGFEAEMRRLGRLRHRNIMAPLAYHYRMEEKLLVYDYVGNGSLLYILHGDRGPGKASLDWPTRLKIIRGIARGMSYLHRELISSDVPHGHLKSSNILIDSEAEPLLTDFGFAPLADPNLAVQALAAYRSPEFIELRQVSPKSDIWAFGIVILEVLTGKFPSQYLNSGKGGTDLPWWVSSAVSENKAMEVIDPDILSSSSRGSSREMVRVLHIGLACTEPNPEDRPDMWEVERRIEEIREDGESSGSGHSRRQISARRNHNEWRQQENAGFGIS</sequence>
<dbReference type="Gene3D" id="3.80.10.10">
    <property type="entry name" value="Ribonuclease Inhibitor"/>
    <property type="match status" value="2"/>
</dbReference>
<keyword evidence="6" id="KW-0472">Membrane</keyword>
<keyword evidence="4" id="KW-0677">Repeat</keyword>
<keyword evidence="3" id="KW-0812">Transmembrane</keyword>
<dbReference type="InterPro" id="IPR001611">
    <property type="entry name" value="Leu-rich_rpt"/>
</dbReference>
<dbReference type="SUPFAM" id="SSF52058">
    <property type="entry name" value="L domain-like"/>
    <property type="match status" value="1"/>
</dbReference>
<dbReference type="CDD" id="cd14066">
    <property type="entry name" value="STKc_IRAK"/>
    <property type="match status" value="1"/>
</dbReference>
<dbReference type="Pfam" id="PF00560">
    <property type="entry name" value="LRR_1"/>
    <property type="match status" value="2"/>
</dbReference>
<proteinExistence type="predicted"/>
<evidence type="ECO:0000313" key="10">
    <source>
        <dbReference type="Proteomes" id="UP000017836"/>
    </source>
</evidence>
<dbReference type="Pfam" id="PF08263">
    <property type="entry name" value="LRRNT_2"/>
    <property type="match status" value="1"/>
</dbReference>
<evidence type="ECO:0000256" key="7">
    <source>
        <dbReference type="SAM" id="MobiDB-lite"/>
    </source>
</evidence>
<accession>W1PMV2</accession>
<evidence type="ECO:0000256" key="5">
    <source>
        <dbReference type="ARBA" id="ARBA00022989"/>
    </source>
</evidence>
<dbReference type="Gene3D" id="3.30.200.20">
    <property type="entry name" value="Phosphorylase Kinase, domain 1"/>
    <property type="match status" value="1"/>
</dbReference>
<comment type="subcellular location">
    <subcellularLocation>
        <location evidence="1">Membrane</location>
    </subcellularLocation>
</comment>
<feature type="compositionally biased region" description="Basic residues" evidence="7">
    <location>
        <begin position="619"/>
        <end position="628"/>
    </location>
</feature>
<dbReference type="GO" id="GO:0005524">
    <property type="term" value="F:ATP binding"/>
    <property type="evidence" value="ECO:0007669"/>
    <property type="project" value="InterPro"/>
</dbReference>
<organism evidence="9 10">
    <name type="scientific">Amborella trichopoda</name>
    <dbReference type="NCBI Taxonomy" id="13333"/>
    <lineage>
        <taxon>Eukaryota</taxon>
        <taxon>Viridiplantae</taxon>
        <taxon>Streptophyta</taxon>
        <taxon>Embryophyta</taxon>
        <taxon>Tracheophyta</taxon>
        <taxon>Spermatophyta</taxon>
        <taxon>Magnoliopsida</taxon>
        <taxon>Amborellales</taxon>
        <taxon>Amborellaceae</taxon>
        <taxon>Amborella</taxon>
    </lineage>
</organism>
<keyword evidence="10" id="KW-1185">Reference proteome</keyword>
<dbReference type="PANTHER" id="PTHR48007:SF29">
    <property type="entry name" value="POLLEN RECEPTOR-LIKE KINASE 3"/>
    <property type="match status" value="1"/>
</dbReference>
<dbReference type="InterPro" id="IPR011009">
    <property type="entry name" value="Kinase-like_dom_sf"/>
</dbReference>
<dbReference type="PROSITE" id="PS50011">
    <property type="entry name" value="PROTEIN_KINASE_DOM"/>
    <property type="match status" value="1"/>
</dbReference>
<dbReference type="InterPro" id="IPR032675">
    <property type="entry name" value="LRR_dom_sf"/>
</dbReference>
<keyword evidence="5" id="KW-1133">Transmembrane helix</keyword>
<dbReference type="SUPFAM" id="SSF56112">
    <property type="entry name" value="Protein kinase-like (PK-like)"/>
    <property type="match status" value="1"/>
</dbReference>
<feature type="region of interest" description="Disordered" evidence="7">
    <location>
        <begin position="286"/>
        <end position="309"/>
    </location>
</feature>
<dbReference type="KEGG" id="atr:18439539"/>
<dbReference type="GO" id="GO:0004674">
    <property type="term" value="F:protein serine/threonine kinase activity"/>
    <property type="evidence" value="ECO:0000318"/>
    <property type="project" value="GO_Central"/>
</dbReference>
<keyword evidence="2" id="KW-0433">Leucine-rich repeat</keyword>
<dbReference type="OrthoDB" id="418615at2759"/>
<dbReference type="InterPro" id="IPR000719">
    <property type="entry name" value="Prot_kinase_dom"/>
</dbReference>
<dbReference type="GO" id="GO:0005886">
    <property type="term" value="C:plasma membrane"/>
    <property type="evidence" value="ECO:0000318"/>
    <property type="project" value="GO_Central"/>
</dbReference>
<dbReference type="OMA" id="CYLHREL"/>
<dbReference type="PANTHER" id="PTHR48007">
    <property type="entry name" value="LEUCINE-RICH REPEAT RECEPTOR-LIKE PROTEIN KINASE PXC1"/>
    <property type="match status" value="1"/>
</dbReference>
<dbReference type="eggNOG" id="ENOG502QRTV">
    <property type="taxonomic scope" value="Eukaryota"/>
</dbReference>